<dbReference type="InterPro" id="IPR008753">
    <property type="entry name" value="Peptidase_M13_N"/>
</dbReference>
<dbReference type="GO" id="GO:0016485">
    <property type="term" value="P:protein processing"/>
    <property type="evidence" value="ECO:0007669"/>
    <property type="project" value="TreeGrafter"/>
</dbReference>
<dbReference type="SUPFAM" id="SSF55486">
    <property type="entry name" value="Metalloproteases ('zincins'), catalytic domain"/>
    <property type="match status" value="1"/>
</dbReference>
<evidence type="ECO:0000256" key="2">
    <source>
        <dbReference type="ARBA" id="ARBA00007357"/>
    </source>
</evidence>
<dbReference type="RefSeq" id="WP_126611751.1">
    <property type="nucleotide sequence ID" value="NZ_CP034562.1"/>
</dbReference>
<evidence type="ECO:0000256" key="3">
    <source>
        <dbReference type="ARBA" id="ARBA00022670"/>
    </source>
</evidence>
<dbReference type="InterPro" id="IPR000718">
    <property type="entry name" value="Peptidase_M13"/>
</dbReference>
<dbReference type="OrthoDB" id="973068at2"/>
<evidence type="ECO:0000256" key="6">
    <source>
        <dbReference type="ARBA" id="ARBA00022833"/>
    </source>
</evidence>
<dbReference type="CDD" id="cd08662">
    <property type="entry name" value="M13"/>
    <property type="match status" value="1"/>
</dbReference>
<organism evidence="11 12">
    <name type="scientific">Flammeovirga pectinis</name>
    <dbReference type="NCBI Taxonomy" id="2494373"/>
    <lineage>
        <taxon>Bacteria</taxon>
        <taxon>Pseudomonadati</taxon>
        <taxon>Bacteroidota</taxon>
        <taxon>Cytophagia</taxon>
        <taxon>Cytophagales</taxon>
        <taxon>Flammeovirgaceae</taxon>
        <taxon>Flammeovirga</taxon>
    </lineage>
</organism>
<dbReference type="Pfam" id="PF05649">
    <property type="entry name" value="Peptidase_M13_N"/>
    <property type="match status" value="1"/>
</dbReference>
<accession>A0A3S9NZJ6</accession>
<dbReference type="PROSITE" id="PS51885">
    <property type="entry name" value="NEPRILYSIN"/>
    <property type="match status" value="1"/>
</dbReference>
<reference evidence="11 12" key="1">
    <citation type="submission" date="2018-12" db="EMBL/GenBank/DDBJ databases">
        <title>Flammeovirga pectinis sp. nov., isolated from the gut of the Korean scallop, Patinopecten yessoensis.</title>
        <authorList>
            <person name="Bae J.-W."/>
            <person name="Jeong Y.-S."/>
            <person name="Kang W."/>
        </authorList>
    </citation>
    <scope>NUCLEOTIDE SEQUENCE [LARGE SCALE GENOMIC DNA]</scope>
    <source>
        <strain evidence="11 12">L12M1</strain>
    </source>
</reference>
<keyword evidence="3" id="KW-0645">Protease</keyword>
<dbReference type="InterPro" id="IPR042089">
    <property type="entry name" value="Peptidase_M13_dom_2"/>
</dbReference>
<dbReference type="InterPro" id="IPR018497">
    <property type="entry name" value="Peptidase_M13_C"/>
</dbReference>
<keyword evidence="6" id="KW-0862">Zinc</keyword>
<evidence type="ECO:0000256" key="5">
    <source>
        <dbReference type="ARBA" id="ARBA00022801"/>
    </source>
</evidence>
<dbReference type="EMBL" id="CP034562">
    <property type="protein sequence ID" value="AZQ61356.1"/>
    <property type="molecule type" value="Genomic_DNA"/>
</dbReference>
<name>A0A3S9NZJ6_9BACT</name>
<gene>
    <name evidence="11" type="ORF">EI427_03690</name>
</gene>
<dbReference type="Gene3D" id="3.40.390.10">
    <property type="entry name" value="Collagenase (Catalytic Domain)"/>
    <property type="match status" value="1"/>
</dbReference>
<dbReference type="Pfam" id="PF01431">
    <property type="entry name" value="Peptidase_M13"/>
    <property type="match status" value="1"/>
</dbReference>
<protein>
    <submittedName>
        <fullName evidence="11">M13 family peptidase</fullName>
    </submittedName>
</protein>
<evidence type="ECO:0000259" key="9">
    <source>
        <dbReference type="Pfam" id="PF01431"/>
    </source>
</evidence>
<evidence type="ECO:0000313" key="11">
    <source>
        <dbReference type="EMBL" id="AZQ61356.1"/>
    </source>
</evidence>
<sequence>MKKNILYFLFLVLSLFVGCDSNSKHNKTVSAEDPIKLYDLDSTVAPQNNFYLYANGGWLKNADIPKDRGSWGNYTSLRLRNNLLQKELLETGYNSNEYPKDSNQDKAINFFHIGMDSAQVEQKGKEYLLALLEKIEDIDTYFDLQHVITLLHQHQINPFFKPTVFQDLHSNKRLVLYFELSGISIHNTDFYALQDSNSIHLRVDYVKHISNMFKLIGYTGEKALSTAKTAYMVEENIAEQYNLSITNHNHKNYYNPKSTKELTDICQTIIWKEYLKDIGSETDTVVVTNTTYFSSIDAIILKNGLPKIKNYLKWRLIHFSAPYLPYAFVEEDFKYFGKKRDGLLKQPPRWKSVLAATNKSVGFAVGEMYIAQHFNPDSKVIIGEMIQNIKQYAYNYFDKVEWMDPLTKKMAKKKVKALTVKVGYPDKFPSYKALELSNNYLKNVLKGNAWNFKSKINQSNTDRSPKKWIITPQTVNAYYHTLYNEFVITAGILQPPFFYIDADIAINYGAIGTVIAHEITHGFDNIGREYNADGKSQNWWSAKDYYAFKDRTKRLIDQFNKYEPIPGVHVNGNLTLNENIADLSGLSLAYNTFEQQYSYEVAPSNKINGFTAQQRFFLSWATLWRSKTRAEVMRTKLLTETHSPGEFRVNGPLSNFTPFYNAFNVEKGDKMWRSENDRVVIW</sequence>
<evidence type="ECO:0000313" key="12">
    <source>
        <dbReference type="Proteomes" id="UP000267268"/>
    </source>
</evidence>
<feature type="signal peptide" evidence="8">
    <location>
        <begin position="1"/>
        <end position="19"/>
    </location>
</feature>
<keyword evidence="8" id="KW-0732">Signal</keyword>
<evidence type="ECO:0000256" key="1">
    <source>
        <dbReference type="ARBA" id="ARBA00001947"/>
    </source>
</evidence>
<keyword evidence="5" id="KW-0378">Hydrolase</keyword>
<dbReference type="PRINTS" id="PR00786">
    <property type="entry name" value="NEPRILYSIN"/>
</dbReference>
<dbReference type="Proteomes" id="UP000267268">
    <property type="component" value="Chromosome 1"/>
</dbReference>
<feature type="domain" description="Peptidase M13 N-terminal" evidence="10">
    <location>
        <begin position="46"/>
        <end position="425"/>
    </location>
</feature>
<proteinExistence type="inferred from homology"/>
<dbReference type="PANTHER" id="PTHR11733">
    <property type="entry name" value="ZINC METALLOPROTEASE FAMILY M13 NEPRILYSIN-RELATED"/>
    <property type="match status" value="1"/>
</dbReference>
<evidence type="ECO:0000259" key="10">
    <source>
        <dbReference type="Pfam" id="PF05649"/>
    </source>
</evidence>
<evidence type="ECO:0000256" key="7">
    <source>
        <dbReference type="ARBA" id="ARBA00023049"/>
    </source>
</evidence>
<keyword evidence="4" id="KW-0479">Metal-binding</keyword>
<dbReference type="AlphaFoldDB" id="A0A3S9NZJ6"/>
<keyword evidence="7" id="KW-0482">Metalloprotease</keyword>
<keyword evidence="12" id="KW-1185">Reference proteome</keyword>
<comment type="similarity">
    <text evidence="2">Belongs to the peptidase M13 family.</text>
</comment>
<dbReference type="GO" id="GO:0005886">
    <property type="term" value="C:plasma membrane"/>
    <property type="evidence" value="ECO:0007669"/>
    <property type="project" value="TreeGrafter"/>
</dbReference>
<feature type="chain" id="PRO_5019458379" evidence="8">
    <location>
        <begin position="20"/>
        <end position="682"/>
    </location>
</feature>
<dbReference type="PANTHER" id="PTHR11733:SF167">
    <property type="entry name" value="FI17812P1-RELATED"/>
    <property type="match status" value="1"/>
</dbReference>
<dbReference type="Gene3D" id="1.10.1380.10">
    <property type="entry name" value="Neutral endopeptidase , domain2"/>
    <property type="match status" value="1"/>
</dbReference>
<evidence type="ECO:0000256" key="4">
    <source>
        <dbReference type="ARBA" id="ARBA00022723"/>
    </source>
</evidence>
<dbReference type="GO" id="GO:0046872">
    <property type="term" value="F:metal ion binding"/>
    <property type="evidence" value="ECO:0007669"/>
    <property type="project" value="UniProtKB-KW"/>
</dbReference>
<dbReference type="InterPro" id="IPR024079">
    <property type="entry name" value="MetalloPept_cat_dom_sf"/>
</dbReference>
<dbReference type="KEGG" id="fll:EI427_03690"/>
<feature type="domain" description="Peptidase M13 C-terminal" evidence="9">
    <location>
        <begin position="476"/>
        <end position="679"/>
    </location>
</feature>
<evidence type="ECO:0000256" key="8">
    <source>
        <dbReference type="SAM" id="SignalP"/>
    </source>
</evidence>
<dbReference type="GO" id="GO:0004222">
    <property type="term" value="F:metalloendopeptidase activity"/>
    <property type="evidence" value="ECO:0007669"/>
    <property type="project" value="InterPro"/>
</dbReference>
<dbReference type="PROSITE" id="PS51257">
    <property type="entry name" value="PROKAR_LIPOPROTEIN"/>
    <property type="match status" value="1"/>
</dbReference>
<comment type="cofactor">
    <cofactor evidence="1">
        <name>Zn(2+)</name>
        <dbReference type="ChEBI" id="CHEBI:29105"/>
    </cofactor>
</comment>